<evidence type="ECO:0000313" key="5">
    <source>
        <dbReference type="Proteomes" id="UP000297407"/>
    </source>
</evidence>
<comment type="caution">
    <text evidence="4">The sequence shown here is derived from an EMBL/GenBank/DDBJ whole genome shotgun (WGS) entry which is preliminary data.</text>
</comment>
<dbReference type="AlphaFoldDB" id="A0A4Z0L8T6"/>
<dbReference type="EMBL" id="SRLH01000002">
    <property type="protein sequence ID" value="TGD58954.1"/>
    <property type="molecule type" value="Genomic_DNA"/>
</dbReference>
<feature type="region of interest" description="Disordered" evidence="1">
    <location>
        <begin position="405"/>
        <end position="479"/>
    </location>
</feature>
<dbReference type="RefSeq" id="WP_135525264.1">
    <property type="nucleotide sequence ID" value="NZ_SRLH01000002.1"/>
</dbReference>
<protein>
    <submittedName>
        <fullName evidence="4">DUF3945 domain-containing protein</fullName>
    </submittedName>
</protein>
<feature type="compositionally biased region" description="Basic and acidic residues" evidence="1">
    <location>
        <begin position="119"/>
        <end position="134"/>
    </location>
</feature>
<dbReference type="Pfam" id="PF13351">
    <property type="entry name" value="DUF4099"/>
    <property type="match status" value="1"/>
</dbReference>
<feature type="compositionally biased region" description="Basic and acidic residues" evidence="1">
    <location>
        <begin position="437"/>
        <end position="463"/>
    </location>
</feature>
<feature type="domain" description="DUF3945" evidence="2">
    <location>
        <begin position="360"/>
        <end position="413"/>
    </location>
</feature>
<feature type="domain" description="DUF4099" evidence="3">
    <location>
        <begin position="148"/>
        <end position="229"/>
    </location>
</feature>
<feature type="region of interest" description="Disordered" evidence="1">
    <location>
        <begin position="119"/>
        <end position="145"/>
    </location>
</feature>
<dbReference type="Pfam" id="PF13101">
    <property type="entry name" value="DUF3945"/>
    <property type="match status" value="2"/>
</dbReference>
<proteinExistence type="predicted"/>
<sequence length="479" mass="55066">MIEQDKTKNESPEQLTDILLVFDKEKMKIEAVKGIDKNGELTTTPVDKKNQNQFMRVDKQGDVFSNFFSNFISQLQNPTRFSFFKVPQLLAVDIAKEMQQQIDNPKPEGEKLLQEHEVKIKSEKDNKNENKDTMETPETTQETSEYRFKPEEIDWETMSNLGLSKEKLEKMNLLEPLLKGYKTNELVPISLNLGTAIARLDARLSLQTSEEGKVVMAIHGIRKEPQLNFAFFGHEFSKEDKDNLLKTGNMGRVVDLTVLKTGEQTPSIISIDRLTNELVALRVDKIKIPDEIKGIKLSDEQKQTLLEGKPLYLEGMISKKGEPFDATVQFNADKRYVEFQFDRTSKVDQNQQQEQNHEVPKNIRGKELTEKQYEQFKEGKTIYLDGLKDKKGKEYKGYFTFNKVTGRPDYSFSNPNSVKIQPAEEHKTQTAVNSEGKTNEATKKINEPLKSGQKEPDSKKQQEEQEQNNTPAKNKSRKM</sequence>
<keyword evidence="5" id="KW-1185">Reference proteome</keyword>
<name>A0A4Z0L8T6_9FLAO</name>
<reference evidence="4 5" key="1">
    <citation type="submission" date="2019-04" db="EMBL/GenBank/DDBJ databases">
        <title>Flavobacterium sp. strain DS2-A Genome sequencing and assembly.</title>
        <authorList>
            <person name="Kim I."/>
        </authorList>
    </citation>
    <scope>NUCLEOTIDE SEQUENCE [LARGE SCALE GENOMIC DNA]</scope>
    <source>
        <strain evidence="4 5">DS2-A</strain>
    </source>
</reference>
<accession>A0A4Z0L8T6</accession>
<dbReference type="InterPro" id="IPR025343">
    <property type="entry name" value="DUF4099"/>
</dbReference>
<evidence type="ECO:0000256" key="1">
    <source>
        <dbReference type="SAM" id="MobiDB-lite"/>
    </source>
</evidence>
<evidence type="ECO:0000259" key="2">
    <source>
        <dbReference type="Pfam" id="PF13101"/>
    </source>
</evidence>
<feature type="domain" description="DUF3945" evidence="2">
    <location>
        <begin position="289"/>
        <end position="342"/>
    </location>
</feature>
<evidence type="ECO:0000259" key="3">
    <source>
        <dbReference type="Pfam" id="PF13351"/>
    </source>
</evidence>
<evidence type="ECO:0000313" key="4">
    <source>
        <dbReference type="EMBL" id="TGD58954.1"/>
    </source>
</evidence>
<organism evidence="4 5">
    <name type="scientific">Flavobacterium humi</name>
    <dbReference type="NCBI Taxonomy" id="2562683"/>
    <lineage>
        <taxon>Bacteria</taxon>
        <taxon>Pseudomonadati</taxon>
        <taxon>Bacteroidota</taxon>
        <taxon>Flavobacteriia</taxon>
        <taxon>Flavobacteriales</taxon>
        <taxon>Flavobacteriaceae</taxon>
        <taxon>Flavobacterium</taxon>
    </lineage>
</organism>
<dbReference type="Proteomes" id="UP000297407">
    <property type="component" value="Unassembled WGS sequence"/>
</dbReference>
<gene>
    <name evidence="4" type="ORF">E4635_03640</name>
</gene>
<dbReference type="InterPro" id="IPR025222">
    <property type="entry name" value="DUF3945"/>
</dbReference>
<dbReference type="OrthoDB" id="1081890at2"/>